<dbReference type="InterPro" id="IPR036821">
    <property type="entry name" value="Peptide_deformylase_sf"/>
</dbReference>
<comment type="catalytic activity">
    <reaction evidence="6 7">
        <text>N-terminal N-formyl-L-methionyl-[peptide] + H2O = N-terminal L-methionyl-[peptide] + formate</text>
        <dbReference type="Rhea" id="RHEA:24420"/>
        <dbReference type="Rhea" id="RHEA-COMP:10639"/>
        <dbReference type="Rhea" id="RHEA-COMP:10640"/>
        <dbReference type="ChEBI" id="CHEBI:15377"/>
        <dbReference type="ChEBI" id="CHEBI:15740"/>
        <dbReference type="ChEBI" id="CHEBI:49298"/>
        <dbReference type="ChEBI" id="CHEBI:64731"/>
        <dbReference type="EC" id="3.5.1.88"/>
    </reaction>
</comment>
<dbReference type="PRINTS" id="PR01576">
    <property type="entry name" value="PDEFORMYLASE"/>
</dbReference>
<dbReference type="NCBIfam" id="NF001159">
    <property type="entry name" value="PRK00150.1-3"/>
    <property type="match status" value="1"/>
</dbReference>
<dbReference type="CDD" id="cd00487">
    <property type="entry name" value="Pep_deformylase"/>
    <property type="match status" value="1"/>
</dbReference>
<evidence type="ECO:0000256" key="6">
    <source>
        <dbReference type="ARBA" id="ARBA00048875"/>
    </source>
</evidence>
<dbReference type="EC" id="3.5.1.88" evidence="7"/>
<dbReference type="Ensembl" id="ENSHHUT00000000939.1">
    <property type="protein sequence ID" value="ENSHHUP00000000915.1"/>
    <property type="gene ID" value="ENSHHUG00000000639.1"/>
</dbReference>
<keyword evidence="9" id="KW-1185">Reference proteome</keyword>
<dbReference type="HAMAP" id="MF_00163">
    <property type="entry name" value="Pep_deformylase"/>
    <property type="match status" value="1"/>
</dbReference>
<dbReference type="GO" id="GO:0005739">
    <property type="term" value="C:mitochondrion"/>
    <property type="evidence" value="ECO:0007669"/>
    <property type="project" value="TreeGrafter"/>
</dbReference>
<dbReference type="STRING" id="62062.ENSHHUP00000000915"/>
<dbReference type="GO" id="GO:0042586">
    <property type="term" value="F:peptide deformylase activity"/>
    <property type="evidence" value="ECO:0007669"/>
    <property type="project" value="UniProtKB-EC"/>
</dbReference>
<keyword evidence="3 7" id="KW-0378">Hydrolase</keyword>
<comment type="similarity">
    <text evidence="1 7">Belongs to the polypeptide deformylase family.</text>
</comment>
<organism evidence="8 9">
    <name type="scientific">Hucho hucho</name>
    <name type="common">huchen</name>
    <dbReference type="NCBI Taxonomy" id="62062"/>
    <lineage>
        <taxon>Eukaryota</taxon>
        <taxon>Metazoa</taxon>
        <taxon>Chordata</taxon>
        <taxon>Craniata</taxon>
        <taxon>Vertebrata</taxon>
        <taxon>Euteleostomi</taxon>
        <taxon>Actinopterygii</taxon>
        <taxon>Neopterygii</taxon>
        <taxon>Teleostei</taxon>
        <taxon>Protacanthopterygii</taxon>
        <taxon>Salmoniformes</taxon>
        <taxon>Salmonidae</taxon>
        <taxon>Salmoninae</taxon>
        <taxon>Hucho</taxon>
    </lineage>
</organism>
<evidence type="ECO:0000256" key="3">
    <source>
        <dbReference type="ARBA" id="ARBA00022801"/>
    </source>
</evidence>
<evidence type="ECO:0000256" key="1">
    <source>
        <dbReference type="ARBA" id="ARBA00010759"/>
    </source>
</evidence>
<evidence type="ECO:0000256" key="7">
    <source>
        <dbReference type="RuleBase" id="RU362111"/>
    </source>
</evidence>
<accession>A0A4W5JRT7</accession>
<evidence type="ECO:0000313" key="8">
    <source>
        <dbReference type="Ensembl" id="ENSHHUP00000000915.1"/>
    </source>
</evidence>
<dbReference type="FunFam" id="3.90.45.10:FF:000003">
    <property type="entry name" value="Peptide deformylase"/>
    <property type="match status" value="1"/>
</dbReference>
<keyword evidence="4 7" id="KW-0648">Protein biosynthesis</keyword>
<dbReference type="GO" id="GO:0046872">
    <property type="term" value="F:metal ion binding"/>
    <property type="evidence" value="ECO:0007669"/>
    <property type="project" value="UniProtKB-KW"/>
</dbReference>
<reference evidence="8" key="2">
    <citation type="submission" date="2025-08" db="UniProtKB">
        <authorList>
            <consortium name="Ensembl"/>
        </authorList>
    </citation>
    <scope>IDENTIFICATION</scope>
</reference>
<dbReference type="GeneTree" id="ENSGT00390000018698"/>
<dbReference type="InterPro" id="IPR023635">
    <property type="entry name" value="Peptide_deformylase"/>
</dbReference>
<name>A0A4W5JRT7_9TELE</name>
<dbReference type="Proteomes" id="UP000314982">
    <property type="component" value="Unassembled WGS sequence"/>
</dbReference>
<proteinExistence type="inferred from homology"/>
<reference evidence="9" key="1">
    <citation type="submission" date="2018-06" db="EMBL/GenBank/DDBJ databases">
        <title>Genome assembly of Danube salmon.</title>
        <authorList>
            <person name="Macqueen D.J."/>
            <person name="Gundappa M.K."/>
        </authorList>
    </citation>
    <scope>NUCLEOTIDE SEQUENCE [LARGE SCALE GENOMIC DNA]</scope>
</reference>
<comment type="function">
    <text evidence="5 7">Removes the formyl group from the N-terminal Met of newly synthesized proteins.</text>
</comment>
<dbReference type="SUPFAM" id="SSF56420">
    <property type="entry name" value="Peptide deformylase"/>
    <property type="match status" value="1"/>
</dbReference>
<protein>
    <recommendedName>
        <fullName evidence="7">Peptide deformylase</fullName>
        <ecNumber evidence="7">3.5.1.88</ecNumber>
    </recommendedName>
</protein>
<evidence type="ECO:0000256" key="4">
    <source>
        <dbReference type="ARBA" id="ARBA00022917"/>
    </source>
</evidence>
<evidence type="ECO:0000256" key="2">
    <source>
        <dbReference type="ARBA" id="ARBA00022723"/>
    </source>
</evidence>
<evidence type="ECO:0000256" key="5">
    <source>
        <dbReference type="ARBA" id="ARBA00037114"/>
    </source>
</evidence>
<sequence>MGCSRLTLLPGLNPAMNITLCSSVLLTSAYRMCISKAPRPHSTGSIGWVVPVSMAPYQSYSTNIKVRSYLQYMKRKIKPLPSPPYPHICQVGEPVLRAQAAVVDPGAVQGPEVQEVIHTMVKVMRKFECVGLSAPQVGVPLRILALEFPERMLEDSLPAAREARGLTTVPLRIFINPQLRVLDGRTVLFQEACESISGFSATVPRYLSVEVSGLNEKAEPVTWHVSGWPARILQHEMDHLDGVLYIDRMDSKTFINVNWAAKNE</sequence>
<dbReference type="PANTHER" id="PTHR10458">
    <property type="entry name" value="PEPTIDE DEFORMYLASE"/>
    <property type="match status" value="1"/>
</dbReference>
<dbReference type="AlphaFoldDB" id="A0A4W5JRT7"/>
<dbReference type="PANTHER" id="PTHR10458:SF2">
    <property type="entry name" value="PEPTIDE DEFORMYLASE, MITOCHONDRIAL"/>
    <property type="match status" value="1"/>
</dbReference>
<keyword evidence="2 7" id="KW-0479">Metal-binding</keyword>
<dbReference type="GO" id="GO:0006412">
    <property type="term" value="P:translation"/>
    <property type="evidence" value="ECO:0007669"/>
    <property type="project" value="UniProtKB-KW"/>
</dbReference>
<dbReference type="Pfam" id="PF01327">
    <property type="entry name" value="Pep_deformylase"/>
    <property type="match status" value="1"/>
</dbReference>
<evidence type="ECO:0000313" key="9">
    <source>
        <dbReference type="Proteomes" id="UP000314982"/>
    </source>
</evidence>
<dbReference type="Gene3D" id="3.90.45.10">
    <property type="entry name" value="Peptide deformylase"/>
    <property type="match status" value="1"/>
</dbReference>
<reference evidence="8" key="3">
    <citation type="submission" date="2025-09" db="UniProtKB">
        <authorList>
            <consortium name="Ensembl"/>
        </authorList>
    </citation>
    <scope>IDENTIFICATION</scope>
</reference>